<dbReference type="InterPro" id="IPR005548">
    <property type="entry name" value="Cell_div_FtsQ/DivIB_C"/>
</dbReference>
<evidence type="ECO:0000313" key="10">
    <source>
        <dbReference type="EMBL" id="GGE22495.1"/>
    </source>
</evidence>
<dbReference type="PANTHER" id="PTHR37820:SF1">
    <property type="entry name" value="CELL DIVISION PROTEIN FTSQ"/>
    <property type="match status" value="1"/>
</dbReference>
<sequence>MEQRVPPFRPSVHRRKSPSPLAAVLILLFFSGVCVLLFLQSPLGKIHRIEVTGNRMVPDKEVLKTARLSQGTSFFQWNGNQAAEWLQSKPEISKVTVDKVFPGTVRFHIQEEMRVALWDQQGRLYPVLGDGTVMRNRPWNGLVDRPVMSGWNSGHMDRTLAQELAKLPSEVMADISEIRPGYDRTYRDLVKVYTRHNHLVRLRAGELSEKMKLYPAFRKHPPGTVNFLESTWFVPAKENTKKKSR</sequence>
<keyword evidence="6 8" id="KW-0472">Membrane</keyword>
<dbReference type="AlphaFoldDB" id="A0A8J2VH07"/>
<dbReference type="EMBL" id="BMHQ01000009">
    <property type="protein sequence ID" value="GGE22495.1"/>
    <property type="molecule type" value="Genomic_DNA"/>
</dbReference>
<dbReference type="Pfam" id="PF03799">
    <property type="entry name" value="FtsQ_DivIB_C"/>
    <property type="match status" value="1"/>
</dbReference>
<comment type="caution">
    <text evidence="10">The sequence shown here is derived from an EMBL/GenBank/DDBJ whole genome shotgun (WGS) entry which is preliminary data.</text>
</comment>
<organism evidence="10 11">
    <name type="scientific">Marinithermofilum abyssi</name>
    <dbReference type="NCBI Taxonomy" id="1571185"/>
    <lineage>
        <taxon>Bacteria</taxon>
        <taxon>Bacillati</taxon>
        <taxon>Bacillota</taxon>
        <taxon>Bacilli</taxon>
        <taxon>Bacillales</taxon>
        <taxon>Thermoactinomycetaceae</taxon>
        <taxon>Marinithermofilum</taxon>
    </lineage>
</organism>
<keyword evidence="11" id="KW-1185">Reference proteome</keyword>
<comment type="subcellular location">
    <subcellularLocation>
        <location evidence="1">Membrane</location>
    </subcellularLocation>
</comment>
<gene>
    <name evidence="10" type="ORF">GCM10011571_25720</name>
</gene>
<feature type="domain" description="POTRA" evidence="9">
    <location>
        <begin position="44"/>
        <end position="112"/>
    </location>
</feature>
<reference evidence="10" key="2">
    <citation type="submission" date="2020-09" db="EMBL/GenBank/DDBJ databases">
        <authorList>
            <person name="Sun Q."/>
            <person name="Zhou Y."/>
        </authorList>
    </citation>
    <scope>NUCLEOTIDE SEQUENCE</scope>
    <source>
        <strain evidence="10">CGMCC 1.15179</strain>
    </source>
</reference>
<name>A0A8J2VH07_9BACL</name>
<keyword evidence="2" id="KW-1003">Cell membrane</keyword>
<reference evidence="10" key="1">
    <citation type="journal article" date="2014" name="Int. J. Syst. Evol. Microbiol.">
        <title>Complete genome sequence of Corynebacterium casei LMG S-19264T (=DSM 44701T), isolated from a smear-ripened cheese.</title>
        <authorList>
            <consortium name="US DOE Joint Genome Institute (JGI-PGF)"/>
            <person name="Walter F."/>
            <person name="Albersmeier A."/>
            <person name="Kalinowski J."/>
            <person name="Ruckert C."/>
        </authorList>
    </citation>
    <scope>NUCLEOTIDE SEQUENCE</scope>
    <source>
        <strain evidence="10">CGMCC 1.15179</strain>
    </source>
</reference>
<evidence type="ECO:0000256" key="4">
    <source>
        <dbReference type="ARBA" id="ARBA00022692"/>
    </source>
</evidence>
<protein>
    <recommendedName>
        <fullName evidence="9">POTRA domain-containing protein</fullName>
    </recommendedName>
</protein>
<keyword evidence="3" id="KW-0132">Cell division</keyword>
<evidence type="ECO:0000313" key="11">
    <source>
        <dbReference type="Proteomes" id="UP000625210"/>
    </source>
</evidence>
<evidence type="ECO:0000256" key="6">
    <source>
        <dbReference type="ARBA" id="ARBA00023136"/>
    </source>
</evidence>
<dbReference type="PANTHER" id="PTHR37820">
    <property type="entry name" value="CELL DIVISION PROTEIN DIVIB"/>
    <property type="match status" value="1"/>
</dbReference>
<dbReference type="InterPro" id="IPR034746">
    <property type="entry name" value="POTRA"/>
</dbReference>
<accession>A0A8J2VH07</accession>
<evidence type="ECO:0000256" key="2">
    <source>
        <dbReference type="ARBA" id="ARBA00022475"/>
    </source>
</evidence>
<dbReference type="PROSITE" id="PS51779">
    <property type="entry name" value="POTRA"/>
    <property type="match status" value="1"/>
</dbReference>
<evidence type="ECO:0000256" key="1">
    <source>
        <dbReference type="ARBA" id="ARBA00004370"/>
    </source>
</evidence>
<keyword evidence="4 8" id="KW-0812">Transmembrane</keyword>
<dbReference type="Pfam" id="PF08478">
    <property type="entry name" value="POTRA_1"/>
    <property type="match status" value="1"/>
</dbReference>
<feature type="transmembrane region" description="Helical" evidence="8">
    <location>
        <begin position="20"/>
        <end position="39"/>
    </location>
</feature>
<dbReference type="GO" id="GO:0051301">
    <property type="term" value="P:cell division"/>
    <property type="evidence" value="ECO:0007669"/>
    <property type="project" value="UniProtKB-KW"/>
</dbReference>
<dbReference type="Gene3D" id="3.10.20.310">
    <property type="entry name" value="membrane protein fhac"/>
    <property type="match status" value="1"/>
</dbReference>
<dbReference type="Gene3D" id="3.40.50.10960">
    <property type="match status" value="1"/>
</dbReference>
<evidence type="ECO:0000256" key="7">
    <source>
        <dbReference type="ARBA" id="ARBA00023306"/>
    </source>
</evidence>
<evidence type="ECO:0000256" key="3">
    <source>
        <dbReference type="ARBA" id="ARBA00022618"/>
    </source>
</evidence>
<keyword evidence="5 8" id="KW-1133">Transmembrane helix</keyword>
<dbReference type="Proteomes" id="UP000625210">
    <property type="component" value="Unassembled WGS sequence"/>
</dbReference>
<dbReference type="InterPro" id="IPR050487">
    <property type="entry name" value="FtsQ_DivIB"/>
</dbReference>
<keyword evidence="7" id="KW-0131">Cell cycle</keyword>
<dbReference type="GO" id="GO:0005886">
    <property type="term" value="C:plasma membrane"/>
    <property type="evidence" value="ECO:0007669"/>
    <property type="project" value="TreeGrafter"/>
</dbReference>
<dbReference type="RefSeq" id="WP_188648293.1">
    <property type="nucleotide sequence ID" value="NZ_BMHQ01000009.1"/>
</dbReference>
<dbReference type="InterPro" id="IPR013685">
    <property type="entry name" value="POTRA_FtsQ_type"/>
</dbReference>
<evidence type="ECO:0000256" key="5">
    <source>
        <dbReference type="ARBA" id="ARBA00022989"/>
    </source>
</evidence>
<proteinExistence type="predicted"/>
<evidence type="ECO:0000256" key="8">
    <source>
        <dbReference type="SAM" id="Phobius"/>
    </source>
</evidence>
<evidence type="ECO:0000259" key="9">
    <source>
        <dbReference type="PROSITE" id="PS51779"/>
    </source>
</evidence>